<feature type="domain" description="CN hydrolase" evidence="2">
    <location>
        <begin position="5"/>
        <end position="243"/>
    </location>
</feature>
<dbReference type="SUPFAM" id="SSF56317">
    <property type="entry name" value="Carbon-nitrogen hydrolase"/>
    <property type="match status" value="1"/>
</dbReference>
<evidence type="ECO:0000313" key="4">
    <source>
        <dbReference type="Proteomes" id="UP001320148"/>
    </source>
</evidence>
<dbReference type="GO" id="GO:0016787">
    <property type="term" value="F:hydrolase activity"/>
    <property type="evidence" value="ECO:0007669"/>
    <property type="project" value="UniProtKB-KW"/>
</dbReference>
<dbReference type="PROSITE" id="PS50263">
    <property type="entry name" value="CN_HYDROLASE"/>
    <property type="match status" value="1"/>
</dbReference>
<accession>A0ABM7PP71</accession>
<keyword evidence="4" id="KW-1185">Reference proteome</keyword>
<reference evidence="3 4" key="1">
    <citation type="submission" date="2021-02" db="EMBL/GenBank/DDBJ databases">
        <title>Complete genome of Desulfoluna sp. strain ASN36.</title>
        <authorList>
            <person name="Takahashi A."/>
            <person name="Kojima H."/>
            <person name="Fukui M."/>
        </authorList>
    </citation>
    <scope>NUCLEOTIDE SEQUENCE [LARGE SCALE GENOMIC DNA]</scope>
    <source>
        <strain evidence="3 4">ASN36</strain>
    </source>
</reference>
<protein>
    <submittedName>
        <fullName evidence="3">Carbon-nitrogen hydrolase</fullName>
    </submittedName>
</protein>
<sequence>MDPSVVVGLVQFDVVEGDREANLTRAFKGLMKLSEAGCHLAVLPEMWSCGFDHENLVSHAAETPGIVERLRIFAARERMVVAGSLPEWVDGSVVNTLYVVDSNGEIKGRYRKLHLFTPTGEDTHFVAGREAVVAQTSIGRLGLMICYDLRFPELARGLVLDGAEILVVPAQWPSARLAHWEALLKARAIENQCFVVGVNRVGRSGALVYNGGSQVVSPLGEVQAHAGGADGEVVTAMEAEVMAAFRDHVPCLEERRPMCYSRQLTEDL</sequence>
<evidence type="ECO:0000256" key="1">
    <source>
        <dbReference type="ARBA" id="ARBA00010613"/>
    </source>
</evidence>
<dbReference type="InterPro" id="IPR036526">
    <property type="entry name" value="C-N_Hydrolase_sf"/>
</dbReference>
<dbReference type="InterPro" id="IPR001110">
    <property type="entry name" value="UPF0012_CS"/>
</dbReference>
<dbReference type="PANTHER" id="PTHR23088:SF27">
    <property type="entry name" value="DEAMINATED GLUTATHIONE AMIDASE"/>
    <property type="match status" value="1"/>
</dbReference>
<dbReference type="InterPro" id="IPR003010">
    <property type="entry name" value="C-N_Hydrolase"/>
</dbReference>
<dbReference type="CDD" id="cd07583">
    <property type="entry name" value="nitrilase_5"/>
    <property type="match status" value="1"/>
</dbReference>
<proteinExistence type="inferred from homology"/>
<name>A0ABM7PP71_9BACT</name>
<comment type="similarity">
    <text evidence="1">Belongs to the carbon-nitrogen hydrolase superfamily. NIT1/NIT2 family.</text>
</comment>
<dbReference type="Proteomes" id="UP001320148">
    <property type="component" value="Chromosome"/>
</dbReference>
<dbReference type="Pfam" id="PF00795">
    <property type="entry name" value="CN_hydrolase"/>
    <property type="match status" value="1"/>
</dbReference>
<dbReference type="PROSITE" id="PS01227">
    <property type="entry name" value="UPF0012"/>
    <property type="match status" value="1"/>
</dbReference>
<gene>
    <name evidence="3" type="ORF">DSLASN_49720</name>
</gene>
<dbReference type="RefSeq" id="WP_236890679.1">
    <property type="nucleotide sequence ID" value="NZ_AP024488.1"/>
</dbReference>
<dbReference type="PANTHER" id="PTHR23088">
    <property type="entry name" value="NITRILASE-RELATED"/>
    <property type="match status" value="1"/>
</dbReference>
<evidence type="ECO:0000259" key="2">
    <source>
        <dbReference type="PROSITE" id="PS50263"/>
    </source>
</evidence>
<keyword evidence="3" id="KW-0378">Hydrolase</keyword>
<dbReference type="EMBL" id="AP024488">
    <property type="protein sequence ID" value="BCS99340.1"/>
    <property type="molecule type" value="Genomic_DNA"/>
</dbReference>
<evidence type="ECO:0000313" key="3">
    <source>
        <dbReference type="EMBL" id="BCS99340.1"/>
    </source>
</evidence>
<organism evidence="3 4">
    <name type="scientific">Desulfoluna limicola</name>
    <dbReference type="NCBI Taxonomy" id="2810562"/>
    <lineage>
        <taxon>Bacteria</taxon>
        <taxon>Pseudomonadati</taxon>
        <taxon>Thermodesulfobacteriota</taxon>
        <taxon>Desulfobacteria</taxon>
        <taxon>Desulfobacterales</taxon>
        <taxon>Desulfolunaceae</taxon>
        <taxon>Desulfoluna</taxon>
    </lineage>
</organism>
<dbReference type="Gene3D" id="3.60.110.10">
    <property type="entry name" value="Carbon-nitrogen hydrolase"/>
    <property type="match status" value="1"/>
</dbReference>